<keyword evidence="5" id="KW-1185">Reference proteome</keyword>
<dbReference type="SMART" id="SM00060">
    <property type="entry name" value="FN3"/>
    <property type="match status" value="1"/>
</dbReference>
<dbReference type="CDD" id="cd00882">
    <property type="entry name" value="Ras_like_GTPase"/>
    <property type="match status" value="1"/>
</dbReference>
<feature type="compositionally biased region" description="Basic and acidic residues" evidence="2">
    <location>
        <begin position="366"/>
        <end position="376"/>
    </location>
</feature>
<dbReference type="Gene3D" id="1.25.40.20">
    <property type="entry name" value="Ankyrin repeat-containing domain"/>
    <property type="match status" value="1"/>
</dbReference>
<dbReference type="Proteomes" id="UP000186922">
    <property type="component" value="Unassembled WGS sequence"/>
</dbReference>
<evidence type="ECO:0000313" key="5">
    <source>
        <dbReference type="Proteomes" id="UP000186922"/>
    </source>
</evidence>
<gene>
    <name evidence="4" type="primary">RvY_00370-1</name>
    <name evidence="4" type="synonym">RvY_00370.1</name>
    <name evidence="4" type="ORF">RvY_00370</name>
</gene>
<dbReference type="GO" id="GO:0005525">
    <property type="term" value="F:GTP binding"/>
    <property type="evidence" value="ECO:0007669"/>
    <property type="project" value="InterPro"/>
</dbReference>
<dbReference type="PROSITE" id="PS50853">
    <property type="entry name" value="FN3"/>
    <property type="match status" value="1"/>
</dbReference>
<dbReference type="PANTHER" id="PTHR32046">
    <property type="entry name" value="G DOMAIN-CONTAINING PROTEIN"/>
    <property type="match status" value="1"/>
</dbReference>
<dbReference type="STRING" id="947166.A0A1D1UG73"/>
<reference evidence="4 5" key="1">
    <citation type="journal article" date="2016" name="Nat. Commun.">
        <title>Extremotolerant tardigrade genome and improved radiotolerance of human cultured cells by tardigrade-unique protein.</title>
        <authorList>
            <person name="Hashimoto T."/>
            <person name="Horikawa D.D."/>
            <person name="Saito Y."/>
            <person name="Kuwahara H."/>
            <person name="Kozuka-Hata H."/>
            <person name="Shin-I T."/>
            <person name="Minakuchi Y."/>
            <person name="Ohishi K."/>
            <person name="Motoyama A."/>
            <person name="Aizu T."/>
            <person name="Enomoto A."/>
            <person name="Kondo K."/>
            <person name="Tanaka S."/>
            <person name="Hara Y."/>
            <person name="Koshikawa S."/>
            <person name="Sagara H."/>
            <person name="Miura T."/>
            <person name="Yokobori S."/>
            <person name="Miyagawa K."/>
            <person name="Suzuki Y."/>
            <person name="Kubo T."/>
            <person name="Oyama M."/>
            <person name="Kohara Y."/>
            <person name="Fujiyama A."/>
            <person name="Arakawa K."/>
            <person name="Katayama T."/>
            <person name="Toyoda A."/>
            <person name="Kunieda T."/>
        </authorList>
    </citation>
    <scope>NUCLEOTIDE SEQUENCE [LARGE SCALE GENOMIC DNA]</scope>
    <source>
        <strain evidence="4 5">YOKOZUNA-1</strain>
    </source>
</reference>
<dbReference type="InterPro" id="IPR027417">
    <property type="entry name" value="P-loop_NTPase"/>
</dbReference>
<name>A0A1D1UG73_RAMVA</name>
<comment type="caution">
    <text evidence="4">The sequence shown here is derived from an EMBL/GenBank/DDBJ whole genome shotgun (WGS) entry which is preliminary data.</text>
</comment>
<protein>
    <recommendedName>
        <fullName evidence="3">Fibronectin type-III domain-containing protein</fullName>
    </recommendedName>
</protein>
<proteinExistence type="predicted"/>
<evidence type="ECO:0000256" key="1">
    <source>
        <dbReference type="SAM" id="Coils"/>
    </source>
</evidence>
<accession>A0A1D1UG73</accession>
<feature type="coiled-coil region" evidence="1">
    <location>
        <begin position="1404"/>
        <end position="1442"/>
    </location>
</feature>
<dbReference type="SUPFAM" id="SSF52540">
    <property type="entry name" value="P-loop containing nucleoside triphosphate hydrolases"/>
    <property type="match status" value="1"/>
</dbReference>
<evidence type="ECO:0000256" key="2">
    <source>
        <dbReference type="SAM" id="MobiDB-lite"/>
    </source>
</evidence>
<feature type="compositionally biased region" description="Polar residues" evidence="2">
    <location>
        <begin position="421"/>
        <end position="440"/>
    </location>
</feature>
<dbReference type="EMBL" id="BDGG01000001">
    <property type="protein sequence ID" value="GAU87540.1"/>
    <property type="molecule type" value="Genomic_DNA"/>
</dbReference>
<feature type="region of interest" description="Disordered" evidence="2">
    <location>
        <begin position="1"/>
        <end position="51"/>
    </location>
</feature>
<feature type="compositionally biased region" description="Polar residues" evidence="2">
    <location>
        <begin position="506"/>
        <end position="524"/>
    </location>
</feature>
<dbReference type="InterPro" id="IPR002110">
    <property type="entry name" value="Ankyrin_rpt"/>
</dbReference>
<feature type="region of interest" description="Disordered" evidence="2">
    <location>
        <begin position="406"/>
        <end position="465"/>
    </location>
</feature>
<sequence length="1562" mass="173166">MGAQASQLEHQEGDSPTPGSSDDAKQDAEESSISFPPAGPFGSSDEAETVVGPAIEPSTERVAEPVIGLSDNSLPQYAAEHKEGHETRSTAQLVVEAAVKPTVDALQVVLEKNFEKIANKVKLLGQARPDLTMDLSELGLTHAAVLLQDADLLERALQDLDVDVNATANGITPLYLAAFSLYLSGVKVLLEHPETLVNGRTGDEQQTALMVAVATAVDDPAGKRIGVIRALLDDGRCLLNQQDKDDWTALTYAARTGNTEAGRLLLSENRASSYSVKQLLNACRIAYLSGHEVFCKVLMENITRAQCSGVLREITTVKEGSTTTPLSRELLKDAQKWLAVRFTGIQTASLQPPLLARAYDDQETDESSHSPNHSDENTAVPPRTAELNTEYSALVGPVLRNSELNDSESASMISEVRRAEISSSCSNKTMITHRLTMTSRSDPRDDPELGNAATDDPANRVPVPQNDDAEAITQELGANTSAIPQLTKAALVGAAEDDNWEMLYSTDFSPSSGPTEGEQTNNPPSLARRCSVDDLCRYLKLSPRTTHILAESGISAIADLEQLQLKDLDTDPLSGVDVEDKAVLADFLRKITLITTQPSTSSETEHQGLGESVLDPDLEQTLVRDFLGAAADMKSVGEGLLALAGSEAGDLLPSFALDVQRAMVLVEQVMQVVREAQSSSTLRSLDVPKEHLAKAYATLLSNAYHFTDWFAAKKLEEKYLTDLRDIIRTSGLSVTRDLETLKKKQNNTLVVCCCSLYARKMKDQFLDQSECMQYQSGNNWHEQSGVVDNLFSDVDRFCRFAAQNHDHSRASYCFYVDLHTDTVDNNLVQTQILGQDQLVNFEMPSPPVEVKHKTDPYCVTSAQVSWREPTRGASNINSYVCYFRCSDREENWKSLDIEDAVSCSVVLRSLVPDSLYEFFVRGVCVAGFTEGSEVRRIPTPTVRIPAPAKLLKTKPRNVFRTEDPRILEPNYTVIENDNVTSSVDNGVIKFHQYLGKVSASPHPTAVVPASRAEDLTILLIGESGVGKSTLINATANYIGGVRIEHDFRFRVVHDSDSSTSRTRDVTVYSFPYNIVCPGTISIIDTPGFSDTGGLAVDQKVEQLLTDFLLCPPMANIKAINAIGIVVKGSTTNVDLHLQYVLERVLALFGQSLTPNIVWLATFADTDKPAVFRTIDDVCKLRNWPCKNKLPFNNSAWFTERNGLLDFSASNFKFGHDAVKRFFETVKSFPPATLHDTRLVLKDRLHLKLMLESIKEDIRDCFWEIENQQQLKAQLQGATADLENGICTEILITKKVKTLVDPSPSGNLYCSRCEKTCHARCQVYTWGWFGIPSTCEVFVSGKCSICPNHCVPAAHSVGRKSYDMVPSQEKRSLEEVVYTLEQEFEANVLEYPFEVLDKLNKLERAKNFEKAFQQVGKRIENLKDETKQKMLQAREVLKRLEKNGFQVHSSKSVMQDYLADLLAKEERLKTPGWEDRVKHLQDCKRAQDEMDLLADDNYDPFAENVPSSRWQLMSVTNFTNSDDYLEKRNKKSLLQKILARARTVFDDAASVNMSEFHTNSLQQ</sequence>
<feature type="region of interest" description="Disordered" evidence="2">
    <location>
        <begin position="504"/>
        <end position="526"/>
    </location>
</feature>
<dbReference type="CDD" id="cd00063">
    <property type="entry name" value="FN3"/>
    <property type="match status" value="1"/>
</dbReference>
<dbReference type="PROSITE" id="PS00675">
    <property type="entry name" value="SIGMA54_INTERACT_1"/>
    <property type="match status" value="1"/>
</dbReference>
<dbReference type="InterPro" id="IPR025662">
    <property type="entry name" value="Sigma_54_int_dom_ATP-bd_1"/>
</dbReference>
<dbReference type="PANTHER" id="PTHR32046:SF11">
    <property type="entry name" value="IMMUNE-ASSOCIATED NUCLEOTIDE-BINDING PROTEIN 10-LIKE"/>
    <property type="match status" value="1"/>
</dbReference>
<dbReference type="Pfam" id="PF01926">
    <property type="entry name" value="MMR_HSR1"/>
    <property type="match status" value="1"/>
</dbReference>
<dbReference type="InterPro" id="IPR013783">
    <property type="entry name" value="Ig-like_fold"/>
</dbReference>
<dbReference type="SUPFAM" id="SSF48403">
    <property type="entry name" value="Ankyrin repeat"/>
    <property type="match status" value="1"/>
</dbReference>
<evidence type="ECO:0000313" key="4">
    <source>
        <dbReference type="EMBL" id="GAU87540.1"/>
    </source>
</evidence>
<dbReference type="InterPro" id="IPR006073">
    <property type="entry name" value="GTP-bd"/>
</dbReference>
<dbReference type="Gene3D" id="2.60.40.10">
    <property type="entry name" value="Immunoglobulins"/>
    <property type="match status" value="1"/>
</dbReference>
<dbReference type="Gene3D" id="3.40.50.300">
    <property type="entry name" value="P-loop containing nucleotide triphosphate hydrolases"/>
    <property type="match status" value="1"/>
</dbReference>
<dbReference type="OrthoDB" id="8954335at2759"/>
<feature type="domain" description="Fibronectin type-III" evidence="3">
    <location>
        <begin position="843"/>
        <end position="942"/>
    </location>
</feature>
<dbReference type="InterPro" id="IPR036770">
    <property type="entry name" value="Ankyrin_rpt-contain_sf"/>
</dbReference>
<dbReference type="InterPro" id="IPR003961">
    <property type="entry name" value="FN3_dom"/>
</dbReference>
<keyword evidence="1" id="KW-0175">Coiled coil</keyword>
<dbReference type="SUPFAM" id="SSF49265">
    <property type="entry name" value="Fibronectin type III"/>
    <property type="match status" value="1"/>
</dbReference>
<organism evidence="4 5">
    <name type="scientific">Ramazzottius varieornatus</name>
    <name type="common">Water bear</name>
    <name type="synonym">Tardigrade</name>
    <dbReference type="NCBI Taxonomy" id="947166"/>
    <lineage>
        <taxon>Eukaryota</taxon>
        <taxon>Metazoa</taxon>
        <taxon>Ecdysozoa</taxon>
        <taxon>Tardigrada</taxon>
        <taxon>Eutardigrada</taxon>
        <taxon>Parachela</taxon>
        <taxon>Hypsibioidea</taxon>
        <taxon>Ramazzottiidae</taxon>
        <taxon>Ramazzottius</taxon>
    </lineage>
</organism>
<feature type="region of interest" description="Disordered" evidence="2">
    <location>
        <begin position="359"/>
        <end position="381"/>
    </location>
</feature>
<dbReference type="InterPro" id="IPR036116">
    <property type="entry name" value="FN3_sf"/>
</dbReference>
<dbReference type="SMART" id="SM00248">
    <property type="entry name" value="ANK"/>
    <property type="match status" value="3"/>
</dbReference>
<evidence type="ECO:0000259" key="3">
    <source>
        <dbReference type="PROSITE" id="PS50853"/>
    </source>
</evidence>